<dbReference type="RefSeq" id="WP_284189949.1">
    <property type="nucleotide sequence ID" value="NZ_BSPX01000145.1"/>
</dbReference>
<gene>
    <name evidence="1" type="ORF">GCM10007933_42420</name>
</gene>
<keyword evidence="2" id="KW-1185">Reference proteome</keyword>
<accession>A0ABQ6FJ86</accession>
<evidence type="ECO:0008006" key="3">
    <source>
        <dbReference type="Google" id="ProtNLM"/>
    </source>
</evidence>
<dbReference type="Proteomes" id="UP001157167">
    <property type="component" value="Unassembled WGS sequence"/>
</dbReference>
<proteinExistence type="predicted"/>
<organism evidence="1 2">
    <name type="scientific">Zoogloea oryzae</name>
    <dbReference type="NCBI Taxonomy" id="310767"/>
    <lineage>
        <taxon>Bacteria</taxon>
        <taxon>Pseudomonadati</taxon>
        <taxon>Pseudomonadota</taxon>
        <taxon>Betaproteobacteria</taxon>
        <taxon>Rhodocyclales</taxon>
        <taxon>Zoogloeaceae</taxon>
        <taxon>Zoogloea</taxon>
    </lineage>
</organism>
<name>A0ABQ6FJ86_9RHOO</name>
<evidence type="ECO:0000313" key="1">
    <source>
        <dbReference type="EMBL" id="GLT24746.1"/>
    </source>
</evidence>
<dbReference type="EMBL" id="BSPX01000145">
    <property type="protein sequence ID" value="GLT24746.1"/>
    <property type="molecule type" value="Genomic_DNA"/>
</dbReference>
<protein>
    <recommendedName>
        <fullName evidence="3">DUF3375 domain-containing protein</fullName>
    </recommendedName>
</protein>
<reference evidence="2" key="1">
    <citation type="journal article" date="2019" name="Int. J. Syst. Evol. Microbiol.">
        <title>The Global Catalogue of Microorganisms (GCM) 10K type strain sequencing project: providing services to taxonomists for standard genome sequencing and annotation.</title>
        <authorList>
            <consortium name="The Broad Institute Genomics Platform"/>
            <consortium name="The Broad Institute Genome Sequencing Center for Infectious Disease"/>
            <person name="Wu L."/>
            <person name="Ma J."/>
        </authorList>
    </citation>
    <scope>NUCLEOTIDE SEQUENCE [LARGE SCALE GENOMIC DNA]</scope>
    <source>
        <strain evidence="2">NBRC 102407</strain>
    </source>
</reference>
<sequence>MSDVRADIPFHDFLAPGVAADDVPELAPLLHARPLLAAFSTLFHGSEAEVLMRLMVLREIGRENESPRWGPEQLRQRFAFLDPVKLETALRRLRGNGLLEIGEDNLYALSDIGRNAVAAIGMLVSFSAEDDLELGFLTAQLAGLQAVGSITPEALGHLLGKLNDLAWHFEDAIASGSEFRIADARRKLSANMRWIEKGTAVLRELLADPEVPFDLARVAQRIGLAQSRLARVDAAFQRAVNKIEAQRVTLGGSGISSSDVARWLRSLDARKLAVLIDGALAPAPELTLLAGGHEILDRAELTLSEEARQIEADTALPPPEDAPANRAPEAEDLRLLQHFSQRLAKLAEPGAEPASLARLVAGGGFPASSYRLSLLALLADGGDGESGSAGPTDGPIGDFMRLPLDVLFEAGMVKVGENEIARMSAGLVGARGSLPAPEAIPVLADLDEPHAPQA</sequence>
<evidence type="ECO:0000313" key="2">
    <source>
        <dbReference type="Proteomes" id="UP001157167"/>
    </source>
</evidence>
<comment type="caution">
    <text evidence="1">The sequence shown here is derived from an EMBL/GenBank/DDBJ whole genome shotgun (WGS) entry which is preliminary data.</text>
</comment>